<gene>
    <name evidence="1" type="ORF">OCK74_12230</name>
</gene>
<protein>
    <recommendedName>
        <fullName evidence="3">SH3 domain-containing protein</fullName>
    </recommendedName>
</protein>
<reference evidence="1" key="2">
    <citation type="submission" date="2023-04" db="EMBL/GenBank/DDBJ databases">
        <title>Paracnuella aquatica gen. nov., sp. nov., a member of the family Chitinophagaceae isolated from a hot spring.</title>
        <authorList>
            <person name="Wang C."/>
        </authorList>
    </citation>
    <scope>NUCLEOTIDE SEQUENCE</scope>
    <source>
        <strain evidence="1">LB-8</strain>
    </source>
</reference>
<organism evidence="1 2">
    <name type="scientific">Paraflavisolibacter caeni</name>
    <dbReference type="NCBI Taxonomy" id="2982496"/>
    <lineage>
        <taxon>Bacteria</taxon>
        <taxon>Pseudomonadati</taxon>
        <taxon>Bacteroidota</taxon>
        <taxon>Chitinophagia</taxon>
        <taxon>Chitinophagales</taxon>
        <taxon>Chitinophagaceae</taxon>
        <taxon>Paraflavisolibacter</taxon>
    </lineage>
</organism>
<dbReference type="EMBL" id="JAOTIF010000008">
    <property type="protein sequence ID" value="MCU7549890.1"/>
    <property type="molecule type" value="Genomic_DNA"/>
</dbReference>
<evidence type="ECO:0000313" key="2">
    <source>
        <dbReference type="Proteomes" id="UP001155483"/>
    </source>
</evidence>
<keyword evidence="2" id="KW-1185">Reference proteome</keyword>
<dbReference type="RefSeq" id="WP_279297329.1">
    <property type="nucleotide sequence ID" value="NZ_JAOTIF010000008.1"/>
</dbReference>
<name>A0A9X3B801_9BACT</name>
<accession>A0A9X3B801</accession>
<dbReference type="AlphaFoldDB" id="A0A9X3B801"/>
<sequence length="77" mass="8469">MIPEHNLIIPPPNQFTHEVVEDSPFYYSEPGASGTPVGALKSGTKVVLLVYDEGSYCRVADGQGLYVVVEYGRLRKL</sequence>
<dbReference type="Proteomes" id="UP001155483">
    <property type="component" value="Unassembled WGS sequence"/>
</dbReference>
<evidence type="ECO:0008006" key="3">
    <source>
        <dbReference type="Google" id="ProtNLM"/>
    </source>
</evidence>
<evidence type="ECO:0000313" key="1">
    <source>
        <dbReference type="EMBL" id="MCU7549890.1"/>
    </source>
</evidence>
<proteinExistence type="predicted"/>
<reference evidence="1" key="1">
    <citation type="submission" date="2022-09" db="EMBL/GenBank/DDBJ databases">
        <authorList>
            <person name="Yuan C."/>
            <person name="Ke Z."/>
        </authorList>
    </citation>
    <scope>NUCLEOTIDE SEQUENCE</scope>
    <source>
        <strain evidence="1">LB-8</strain>
    </source>
</reference>
<comment type="caution">
    <text evidence="1">The sequence shown here is derived from an EMBL/GenBank/DDBJ whole genome shotgun (WGS) entry which is preliminary data.</text>
</comment>